<keyword evidence="1" id="KW-1133">Transmembrane helix</keyword>
<reference evidence="3" key="1">
    <citation type="submission" date="2016-10" db="EMBL/GenBank/DDBJ databases">
        <authorList>
            <person name="Varghese N."/>
            <person name="Submissions S."/>
        </authorList>
    </citation>
    <scope>NUCLEOTIDE SEQUENCE [LARGE SCALE GENOMIC DNA]</scope>
    <source>
        <strain evidence="3">N6PO6</strain>
    </source>
</reference>
<dbReference type="OrthoDB" id="7062339at2"/>
<keyword evidence="1" id="KW-0812">Transmembrane</keyword>
<protein>
    <submittedName>
        <fullName evidence="2">Putative membrane protein</fullName>
    </submittedName>
</protein>
<dbReference type="RefSeq" id="WP_092878145.1">
    <property type="nucleotide sequence ID" value="NZ_FOVC01000007.1"/>
</dbReference>
<proteinExistence type="predicted"/>
<evidence type="ECO:0000256" key="1">
    <source>
        <dbReference type="SAM" id="Phobius"/>
    </source>
</evidence>
<dbReference type="Pfam" id="PF06611">
    <property type="entry name" value="DUF1145"/>
    <property type="match status" value="1"/>
</dbReference>
<organism evidence="2 3">
    <name type="scientific">Izhakiella capsodis</name>
    <dbReference type="NCBI Taxonomy" id="1367852"/>
    <lineage>
        <taxon>Bacteria</taxon>
        <taxon>Pseudomonadati</taxon>
        <taxon>Pseudomonadota</taxon>
        <taxon>Gammaproteobacteria</taxon>
        <taxon>Enterobacterales</taxon>
        <taxon>Erwiniaceae</taxon>
        <taxon>Izhakiella</taxon>
    </lineage>
</organism>
<keyword evidence="3" id="KW-1185">Reference proteome</keyword>
<sequence length="90" mass="10675">MMINFGRLLMICVWLFLLWNLVEPFPKPLRYFVHVALFFMIIMHGLQLALMKATQPKDAPPLSSKVQLKVFIFGVFELLAWQKTYYPKKK</sequence>
<feature type="transmembrane region" description="Helical" evidence="1">
    <location>
        <begin position="34"/>
        <end position="54"/>
    </location>
</feature>
<dbReference type="InterPro" id="IPR009525">
    <property type="entry name" value="DUF1145"/>
</dbReference>
<evidence type="ECO:0000313" key="3">
    <source>
        <dbReference type="Proteomes" id="UP000242222"/>
    </source>
</evidence>
<dbReference type="NCBIfam" id="NF008158">
    <property type="entry name" value="PRK10910.1"/>
    <property type="match status" value="1"/>
</dbReference>
<dbReference type="PANTHER" id="PTHR38775">
    <property type="entry name" value="INNER MEMBRANE PROTEIN-RELATED"/>
    <property type="match status" value="1"/>
</dbReference>
<accession>A0A1I4YVR2</accession>
<evidence type="ECO:0000313" key="2">
    <source>
        <dbReference type="EMBL" id="SFN42092.1"/>
    </source>
</evidence>
<dbReference type="STRING" id="1367852.SAMN05216516_10762"/>
<dbReference type="Proteomes" id="UP000242222">
    <property type="component" value="Unassembled WGS sequence"/>
</dbReference>
<dbReference type="EMBL" id="FOVC01000007">
    <property type="protein sequence ID" value="SFN42092.1"/>
    <property type="molecule type" value="Genomic_DNA"/>
</dbReference>
<name>A0A1I4YVR2_9GAMM</name>
<dbReference type="PANTHER" id="PTHR38775:SF1">
    <property type="entry name" value="INNER MEMBRANE PROTEIN"/>
    <property type="match status" value="1"/>
</dbReference>
<dbReference type="AlphaFoldDB" id="A0A1I4YVR2"/>
<keyword evidence="1" id="KW-0472">Membrane</keyword>
<gene>
    <name evidence="2" type="ORF">SAMN05216516_10762</name>
</gene>